<evidence type="ECO:0000313" key="2">
    <source>
        <dbReference type="Proteomes" id="UP000265520"/>
    </source>
</evidence>
<organism evidence="1 2">
    <name type="scientific">Trifolium medium</name>
    <dbReference type="NCBI Taxonomy" id="97028"/>
    <lineage>
        <taxon>Eukaryota</taxon>
        <taxon>Viridiplantae</taxon>
        <taxon>Streptophyta</taxon>
        <taxon>Embryophyta</taxon>
        <taxon>Tracheophyta</taxon>
        <taxon>Spermatophyta</taxon>
        <taxon>Magnoliopsida</taxon>
        <taxon>eudicotyledons</taxon>
        <taxon>Gunneridae</taxon>
        <taxon>Pentapetalae</taxon>
        <taxon>rosids</taxon>
        <taxon>fabids</taxon>
        <taxon>Fabales</taxon>
        <taxon>Fabaceae</taxon>
        <taxon>Papilionoideae</taxon>
        <taxon>50 kb inversion clade</taxon>
        <taxon>NPAAA clade</taxon>
        <taxon>Hologalegina</taxon>
        <taxon>IRL clade</taxon>
        <taxon>Trifolieae</taxon>
        <taxon>Trifolium</taxon>
    </lineage>
</organism>
<keyword evidence="2" id="KW-1185">Reference proteome</keyword>
<evidence type="ECO:0000313" key="1">
    <source>
        <dbReference type="EMBL" id="MCI28016.1"/>
    </source>
</evidence>
<dbReference type="AlphaFoldDB" id="A0A392QWW4"/>
<sequence>MRIWELRVGPPCMKGSGTQKRLWRWLATVEAPSSLPNYSAVVGGGAR</sequence>
<dbReference type="Proteomes" id="UP000265520">
    <property type="component" value="Unassembled WGS sequence"/>
</dbReference>
<accession>A0A392QWW4</accession>
<proteinExistence type="predicted"/>
<protein>
    <submittedName>
        <fullName evidence="1">Uncharacterized protein</fullName>
    </submittedName>
</protein>
<feature type="non-terminal residue" evidence="1">
    <location>
        <position position="47"/>
    </location>
</feature>
<reference evidence="1 2" key="1">
    <citation type="journal article" date="2018" name="Front. Plant Sci.">
        <title>Red Clover (Trifolium pratense) and Zigzag Clover (T. medium) - A Picture of Genomic Similarities and Differences.</title>
        <authorList>
            <person name="Dluhosova J."/>
            <person name="Istvanek J."/>
            <person name="Nedelnik J."/>
            <person name="Repkova J."/>
        </authorList>
    </citation>
    <scope>NUCLEOTIDE SEQUENCE [LARGE SCALE GENOMIC DNA]</scope>
    <source>
        <strain evidence="2">cv. 10/8</strain>
        <tissue evidence="1">Leaf</tissue>
    </source>
</reference>
<name>A0A392QWW4_9FABA</name>
<comment type="caution">
    <text evidence="1">The sequence shown here is derived from an EMBL/GenBank/DDBJ whole genome shotgun (WGS) entry which is preliminary data.</text>
</comment>
<dbReference type="EMBL" id="LXQA010163008">
    <property type="protein sequence ID" value="MCI28016.1"/>
    <property type="molecule type" value="Genomic_DNA"/>
</dbReference>